<dbReference type="AlphaFoldDB" id="A0A318S715"/>
<evidence type="ECO:0000256" key="2">
    <source>
        <dbReference type="SAM" id="SignalP"/>
    </source>
</evidence>
<accession>A0A318S715</accession>
<keyword evidence="2" id="KW-0732">Signal</keyword>
<dbReference type="RefSeq" id="WP_110885894.1">
    <property type="nucleotide sequence ID" value="NZ_QJSX01000004.1"/>
</dbReference>
<protein>
    <submittedName>
        <fullName evidence="3">Uncharacterized protein</fullName>
    </submittedName>
</protein>
<dbReference type="InterPro" id="IPR018247">
    <property type="entry name" value="EF_Hand_1_Ca_BS"/>
</dbReference>
<feature type="compositionally biased region" description="Low complexity" evidence="1">
    <location>
        <begin position="255"/>
        <end position="283"/>
    </location>
</feature>
<dbReference type="Gene3D" id="2.60.40.10">
    <property type="entry name" value="Immunoglobulins"/>
    <property type="match status" value="1"/>
</dbReference>
<sequence length="506" mass="50155">MSHSVAPARFFLTLLLGASLASCGTNSTFGSGTTSSKEILSFRSSTLPDAYANEPYSTTVALSGGVNPYSVRVTNGTLPPGVRLSGTALTGTPTQTGRYEFTLEAADATLSTKSQTLTINVATLPPVALTPILGASSAANTTFRSDTRVPLRVTAPRGARAMRLSWRLPSGVEVARVQPGDGTPLLLWKQSPGLLTVVLGFPKEPVSGANVAVVSLRFAGPTQLDGTQVGLEARDATGKKIVETALPAPKPPASATPSGSATPTTSPSTTPAANASTPAAAPSLPSPNAPVSNPTKVPDTTSAPGDAPSATAPATPPAEGAAEATPPSEQAASTPGATPPASTPTSTPSSTSASNEPSPPSTSAQTGTADAAPASTASAPESEKATGDTSAQTPPTSPATSPTEATQPTAPSTASPVTPPTESAAQSSGTNGDAPASGATSTPTTTPTATPTPTAPTPPAGPDLGDFAILAVNYGRTGQNLPGDLNKDGKVDAADVRLFSERYPLP</sequence>
<feature type="signal peptide" evidence="2">
    <location>
        <begin position="1"/>
        <end position="21"/>
    </location>
</feature>
<comment type="caution">
    <text evidence="3">The sequence shown here is derived from an EMBL/GenBank/DDBJ whole genome shotgun (WGS) entry which is preliminary data.</text>
</comment>
<dbReference type="Proteomes" id="UP000248326">
    <property type="component" value="Unassembled WGS sequence"/>
</dbReference>
<feature type="compositionally biased region" description="Low complexity" evidence="1">
    <location>
        <begin position="343"/>
        <end position="380"/>
    </location>
</feature>
<feature type="compositionally biased region" description="Low complexity" evidence="1">
    <location>
        <begin position="434"/>
        <end position="452"/>
    </location>
</feature>
<evidence type="ECO:0000313" key="3">
    <source>
        <dbReference type="EMBL" id="PYE54766.1"/>
    </source>
</evidence>
<keyword evidence="4" id="KW-1185">Reference proteome</keyword>
<dbReference type="InterPro" id="IPR013783">
    <property type="entry name" value="Ig-like_fold"/>
</dbReference>
<evidence type="ECO:0000256" key="1">
    <source>
        <dbReference type="SAM" id="MobiDB-lite"/>
    </source>
</evidence>
<dbReference type="InterPro" id="IPR036439">
    <property type="entry name" value="Dockerin_dom_sf"/>
</dbReference>
<feature type="compositionally biased region" description="Low complexity" evidence="1">
    <location>
        <begin position="300"/>
        <end position="336"/>
    </location>
</feature>
<dbReference type="Gene3D" id="1.10.1330.10">
    <property type="entry name" value="Dockerin domain"/>
    <property type="match status" value="1"/>
</dbReference>
<feature type="compositionally biased region" description="Low complexity" evidence="1">
    <location>
        <begin position="389"/>
        <end position="425"/>
    </location>
</feature>
<evidence type="ECO:0000313" key="4">
    <source>
        <dbReference type="Proteomes" id="UP000248326"/>
    </source>
</evidence>
<dbReference type="PROSITE" id="PS00018">
    <property type="entry name" value="EF_HAND_1"/>
    <property type="match status" value="1"/>
</dbReference>
<dbReference type="PRINTS" id="PR01217">
    <property type="entry name" value="PRICHEXTENSN"/>
</dbReference>
<feature type="region of interest" description="Disordered" evidence="1">
    <location>
        <begin position="244"/>
        <end position="466"/>
    </location>
</feature>
<reference evidence="3 4" key="1">
    <citation type="submission" date="2018-06" db="EMBL/GenBank/DDBJ databases">
        <title>Genomic Encyclopedia of Type Strains, Phase IV (KMG-IV): sequencing the most valuable type-strain genomes for metagenomic binning, comparative biology and taxonomic classification.</title>
        <authorList>
            <person name="Goeker M."/>
        </authorList>
    </citation>
    <scope>NUCLEOTIDE SEQUENCE [LARGE SCALE GENOMIC DNA]</scope>
    <source>
        <strain evidence="3 4">DSM 18048</strain>
    </source>
</reference>
<organism evidence="3 4">
    <name type="scientific">Deinococcus yavapaiensis KR-236</name>
    <dbReference type="NCBI Taxonomy" id="694435"/>
    <lineage>
        <taxon>Bacteria</taxon>
        <taxon>Thermotogati</taxon>
        <taxon>Deinococcota</taxon>
        <taxon>Deinococci</taxon>
        <taxon>Deinococcales</taxon>
        <taxon>Deinococcaceae</taxon>
        <taxon>Deinococcus</taxon>
    </lineage>
</organism>
<dbReference type="GO" id="GO:0000272">
    <property type="term" value="P:polysaccharide catabolic process"/>
    <property type="evidence" value="ECO:0007669"/>
    <property type="project" value="InterPro"/>
</dbReference>
<proteinExistence type="predicted"/>
<name>A0A318S715_9DEIO</name>
<dbReference type="OrthoDB" id="70916at2"/>
<gene>
    <name evidence="3" type="ORF">DES52_10436</name>
</gene>
<dbReference type="Pfam" id="PF05345">
    <property type="entry name" value="He_PIG"/>
    <property type="match status" value="1"/>
</dbReference>
<dbReference type="EMBL" id="QJSX01000004">
    <property type="protein sequence ID" value="PYE54766.1"/>
    <property type="molecule type" value="Genomic_DNA"/>
</dbReference>
<feature type="chain" id="PRO_5016386662" evidence="2">
    <location>
        <begin position="22"/>
        <end position="506"/>
    </location>
</feature>